<dbReference type="AlphaFoldDB" id="A0A8H6U8M4"/>
<feature type="signal peptide" evidence="2">
    <location>
        <begin position="1"/>
        <end position="24"/>
    </location>
</feature>
<sequence>MIPLMSPALAQLIIGTLLWHPAHLNTFAVGLFLDLPTGPLGSRAHGPSQDSRTPRASTPARPSRLRLRCTQFSRQQALVRVLPVLCGAAASTRWATLRWLLSRRPSSRSVPDFKGTPAPGSKIFAA</sequence>
<name>A0A8H6U8M4_9PEZI</name>
<protein>
    <submittedName>
        <fullName evidence="3">Uncharacterized protein</fullName>
    </submittedName>
</protein>
<comment type="caution">
    <text evidence="3">The sequence shown here is derived from an EMBL/GenBank/DDBJ whole genome shotgun (WGS) entry which is preliminary data.</text>
</comment>
<feature type="chain" id="PRO_5034031718" evidence="2">
    <location>
        <begin position="25"/>
        <end position="126"/>
    </location>
</feature>
<dbReference type="EMBL" id="WIGM01000026">
    <property type="protein sequence ID" value="KAF6844005.1"/>
    <property type="molecule type" value="Genomic_DNA"/>
</dbReference>
<keyword evidence="4" id="KW-1185">Reference proteome</keyword>
<organism evidence="3 4">
    <name type="scientific">Colletotrichum musicola</name>
    <dbReference type="NCBI Taxonomy" id="2175873"/>
    <lineage>
        <taxon>Eukaryota</taxon>
        <taxon>Fungi</taxon>
        <taxon>Dikarya</taxon>
        <taxon>Ascomycota</taxon>
        <taxon>Pezizomycotina</taxon>
        <taxon>Sordariomycetes</taxon>
        <taxon>Hypocreomycetidae</taxon>
        <taxon>Glomerellales</taxon>
        <taxon>Glomerellaceae</taxon>
        <taxon>Colletotrichum</taxon>
        <taxon>Colletotrichum orchidearum species complex</taxon>
    </lineage>
</organism>
<dbReference type="Proteomes" id="UP000639643">
    <property type="component" value="Unassembled WGS sequence"/>
</dbReference>
<accession>A0A8H6U8M4</accession>
<gene>
    <name evidence="3" type="ORF">CMUS01_01504</name>
</gene>
<feature type="region of interest" description="Disordered" evidence="1">
    <location>
        <begin position="41"/>
        <end position="63"/>
    </location>
</feature>
<reference evidence="3" key="1">
    <citation type="journal article" date="2020" name="Phytopathology">
        <title>Genome Sequence Resources of Colletotrichum truncatum, C. plurivorum, C. musicola, and C. sojae: Four Species Pathogenic to Soybean (Glycine max).</title>
        <authorList>
            <person name="Rogerio F."/>
            <person name="Boufleur T.R."/>
            <person name="Ciampi-Guillardi M."/>
            <person name="Sukno S.A."/>
            <person name="Thon M.R."/>
            <person name="Massola Junior N.S."/>
            <person name="Baroncelli R."/>
        </authorList>
    </citation>
    <scope>NUCLEOTIDE SEQUENCE</scope>
    <source>
        <strain evidence="3">LFN0074</strain>
    </source>
</reference>
<proteinExistence type="predicted"/>
<evidence type="ECO:0000256" key="2">
    <source>
        <dbReference type="SAM" id="SignalP"/>
    </source>
</evidence>
<feature type="region of interest" description="Disordered" evidence="1">
    <location>
        <begin position="105"/>
        <end position="126"/>
    </location>
</feature>
<keyword evidence="2" id="KW-0732">Signal</keyword>
<evidence type="ECO:0000256" key="1">
    <source>
        <dbReference type="SAM" id="MobiDB-lite"/>
    </source>
</evidence>
<evidence type="ECO:0000313" key="3">
    <source>
        <dbReference type="EMBL" id="KAF6844005.1"/>
    </source>
</evidence>
<evidence type="ECO:0000313" key="4">
    <source>
        <dbReference type="Proteomes" id="UP000639643"/>
    </source>
</evidence>